<dbReference type="Proteomes" id="UP001500752">
    <property type="component" value="Unassembled WGS sequence"/>
</dbReference>
<keyword evidence="1" id="KW-0472">Membrane</keyword>
<reference evidence="3" key="1">
    <citation type="journal article" date="2019" name="Int. J. Syst. Evol. Microbiol.">
        <title>The Global Catalogue of Microorganisms (GCM) 10K type strain sequencing project: providing services to taxonomists for standard genome sequencing and annotation.</title>
        <authorList>
            <consortium name="The Broad Institute Genomics Platform"/>
            <consortium name="The Broad Institute Genome Sequencing Center for Infectious Disease"/>
            <person name="Wu L."/>
            <person name="Ma J."/>
        </authorList>
    </citation>
    <scope>NUCLEOTIDE SEQUENCE [LARGE SCALE GENOMIC DNA]</scope>
    <source>
        <strain evidence="3">JCM 30742</strain>
    </source>
</reference>
<dbReference type="PANTHER" id="PTHR36840:SF1">
    <property type="entry name" value="BLL5714 PROTEIN"/>
    <property type="match status" value="1"/>
</dbReference>
<feature type="transmembrane region" description="Helical" evidence="1">
    <location>
        <begin position="368"/>
        <end position="385"/>
    </location>
</feature>
<feature type="transmembrane region" description="Helical" evidence="1">
    <location>
        <begin position="21"/>
        <end position="42"/>
    </location>
</feature>
<sequence>MSRPARPRFREVVETSSATTLELFFDLVFVFALTQVTATMAHDLSAAGVLRGLCVTAILWWCWVCFSWVANVVKADEGPTEIAMFAGMGGMLVMALSIPEAFEDLGGGFLGPLVFALGYLVVRLVHLILFAFASKGDPALRKQVSLFAVTMCGSTLLLLAAAPLDGTAESLLWAGVILVDYGGTLLIGNKGWRVRSAKHFAERHGLIVIVAIGESIVAIGVGMSGTPVSWPVLAASLLGLTVSASIWWAYFNRVSADGEHQLAVSGGRQRTRMAQLAYTYLHLPMVAGIVLAALGMKKVLEYVSDSTHHSLAEGLSLLPAAALLGGTALFLAAHAAFARAAHTVLGPFRLVVAGVLVLAIPAAQHVPALAAIGGLSVVLVALNLWESFRGPRAGRTA</sequence>
<gene>
    <name evidence="2" type="ORF">GCM10023081_28320</name>
</gene>
<comment type="caution">
    <text evidence="2">The sequence shown here is derived from an EMBL/GenBank/DDBJ whole genome shotgun (WGS) entry which is preliminary data.</text>
</comment>
<feature type="transmembrane region" description="Helical" evidence="1">
    <location>
        <begin position="316"/>
        <end position="337"/>
    </location>
</feature>
<dbReference type="Pfam" id="PF06772">
    <property type="entry name" value="LtrA"/>
    <property type="match status" value="1"/>
</dbReference>
<dbReference type="EMBL" id="BAABEO010000019">
    <property type="protein sequence ID" value="GAA3689259.1"/>
    <property type="molecule type" value="Genomic_DNA"/>
</dbReference>
<keyword evidence="3" id="KW-1185">Reference proteome</keyword>
<proteinExistence type="predicted"/>
<feature type="transmembrane region" description="Helical" evidence="1">
    <location>
        <begin position="108"/>
        <end position="132"/>
    </location>
</feature>
<evidence type="ECO:0000313" key="2">
    <source>
        <dbReference type="EMBL" id="GAA3689259.1"/>
    </source>
</evidence>
<feature type="transmembrane region" description="Helical" evidence="1">
    <location>
        <begin position="170"/>
        <end position="192"/>
    </location>
</feature>
<feature type="transmembrane region" description="Helical" evidence="1">
    <location>
        <begin position="230"/>
        <end position="251"/>
    </location>
</feature>
<feature type="transmembrane region" description="Helical" evidence="1">
    <location>
        <begin position="344"/>
        <end position="362"/>
    </location>
</feature>
<dbReference type="RefSeq" id="WP_345151672.1">
    <property type="nucleotide sequence ID" value="NZ_BAABEO010000019.1"/>
</dbReference>
<feature type="transmembrane region" description="Helical" evidence="1">
    <location>
        <begin position="204"/>
        <end position="224"/>
    </location>
</feature>
<protein>
    <submittedName>
        <fullName evidence="2">Low temperature requirement protein A</fullName>
    </submittedName>
</protein>
<feature type="transmembrane region" description="Helical" evidence="1">
    <location>
        <begin position="82"/>
        <end position="102"/>
    </location>
</feature>
<evidence type="ECO:0000313" key="3">
    <source>
        <dbReference type="Proteomes" id="UP001500752"/>
    </source>
</evidence>
<keyword evidence="1" id="KW-0812">Transmembrane</keyword>
<feature type="transmembrane region" description="Helical" evidence="1">
    <location>
        <begin position="277"/>
        <end position="296"/>
    </location>
</feature>
<keyword evidence="1" id="KW-1133">Transmembrane helix</keyword>
<dbReference type="PANTHER" id="PTHR36840">
    <property type="entry name" value="BLL5714 PROTEIN"/>
    <property type="match status" value="1"/>
</dbReference>
<feature type="transmembrane region" description="Helical" evidence="1">
    <location>
        <begin position="144"/>
        <end position="164"/>
    </location>
</feature>
<accession>A0ABP7CF14</accession>
<dbReference type="InterPro" id="IPR010640">
    <property type="entry name" value="Low_temperature_requirement_A"/>
</dbReference>
<evidence type="ECO:0000256" key="1">
    <source>
        <dbReference type="SAM" id="Phobius"/>
    </source>
</evidence>
<name>A0ABP7CF14_9MICC</name>
<organism evidence="2 3">
    <name type="scientific">Arthrobacter ginkgonis</name>
    <dbReference type="NCBI Taxonomy" id="1630594"/>
    <lineage>
        <taxon>Bacteria</taxon>
        <taxon>Bacillati</taxon>
        <taxon>Actinomycetota</taxon>
        <taxon>Actinomycetes</taxon>
        <taxon>Micrococcales</taxon>
        <taxon>Micrococcaceae</taxon>
        <taxon>Arthrobacter</taxon>
    </lineage>
</organism>
<feature type="transmembrane region" description="Helical" evidence="1">
    <location>
        <begin position="48"/>
        <end position="70"/>
    </location>
</feature>